<dbReference type="InterPro" id="IPR025524">
    <property type="entry name" value="DUF4412"/>
</dbReference>
<dbReference type="Proteomes" id="UP000650081">
    <property type="component" value="Unassembled WGS sequence"/>
</dbReference>
<dbReference type="AlphaFoldDB" id="A0A923PJY3"/>
<gene>
    <name evidence="4" type="ORF">H9S92_00795</name>
</gene>
<accession>A0A923PJY3</accession>
<feature type="region of interest" description="Disordered" evidence="1">
    <location>
        <begin position="23"/>
        <end position="46"/>
    </location>
</feature>
<feature type="region of interest" description="Disordered" evidence="1">
    <location>
        <begin position="60"/>
        <end position="85"/>
    </location>
</feature>
<dbReference type="Pfam" id="PF14371">
    <property type="entry name" value="DUF4412"/>
    <property type="match status" value="1"/>
</dbReference>
<comment type="caution">
    <text evidence="4">The sequence shown here is derived from an EMBL/GenBank/DDBJ whole genome shotgun (WGS) entry which is preliminary data.</text>
</comment>
<evidence type="ECO:0000256" key="2">
    <source>
        <dbReference type="SAM" id="SignalP"/>
    </source>
</evidence>
<dbReference type="RefSeq" id="WP_187464826.1">
    <property type="nucleotide sequence ID" value="NZ_JACSIT010000034.1"/>
</dbReference>
<evidence type="ECO:0000313" key="5">
    <source>
        <dbReference type="Proteomes" id="UP000650081"/>
    </source>
</evidence>
<dbReference type="EMBL" id="JACSIT010000034">
    <property type="protein sequence ID" value="MBC6992689.1"/>
    <property type="molecule type" value="Genomic_DNA"/>
</dbReference>
<feature type="chain" id="PRO_5037876035" evidence="2">
    <location>
        <begin position="21"/>
        <end position="320"/>
    </location>
</feature>
<evidence type="ECO:0000313" key="4">
    <source>
        <dbReference type="EMBL" id="MBC6992689.1"/>
    </source>
</evidence>
<evidence type="ECO:0000259" key="3">
    <source>
        <dbReference type="Pfam" id="PF14371"/>
    </source>
</evidence>
<name>A0A923PJY3_9BACT</name>
<keyword evidence="2" id="KW-0732">Signal</keyword>
<organism evidence="4 5">
    <name type="scientific">Neolewinella lacunae</name>
    <dbReference type="NCBI Taxonomy" id="1517758"/>
    <lineage>
        <taxon>Bacteria</taxon>
        <taxon>Pseudomonadati</taxon>
        <taxon>Bacteroidota</taxon>
        <taxon>Saprospiria</taxon>
        <taxon>Saprospirales</taxon>
        <taxon>Lewinellaceae</taxon>
        <taxon>Neolewinella</taxon>
    </lineage>
</organism>
<reference evidence="4" key="1">
    <citation type="submission" date="2020-08" db="EMBL/GenBank/DDBJ databases">
        <title>Lewinella bacteria from marine environments.</title>
        <authorList>
            <person name="Zhong Y."/>
        </authorList>
    </citation>
    <scope>NUCLEOTIDE SEQUENCE</scope>
    <source>
        <strain evidence="4">KCTC 42187</strain>
    </source>
</reference>
<feature type="signal peptide" evidence="2">
    <location>
        <begin position="1"/>
        <end position="20"/>
    </location>
</feature>
<protein>
    <submittedName>
        <fullName evidence="4">DUF4412 domain-containing protein</fullName>
    </submittedName>
</protein>
<proteinExistence type="predicted"/>
<feature type="compositionally biased region" description="Basic and acidic residues" evidence="1">
    <location>
        <begin position="33"/>
        <end position="46"/>
    </location>
</feature>
<feature type="domain" description="DUF4412" evidence="3">
    <location>
        <begin position="115"/>
        <end position="302"/>
    </location>
</feature>
<sequence length="320" mass="35216">MQFRFLFTFLALLMCVSLSAQNPATRATNRAKNRAESRANSRVDQKIDQAVDDAFNSLFKKKAKPAPETSKGSEDSADSTQASADEATANVLSSIMGGNSGPWEPYTNPYTFSMTMQMKEVKKNGKEENMTMDMAVTTNRFGIRAKDSESKEVSRMILNTEDGKTTMITIDKDGNKNGIRMQMPGMRAAFEDAAEDIDNNRFTFSKTGERKVIDGYNCEKYIVKDTQEGTTTESWVTQDLGMNAQDLFGSMMGMFGASKQRQTGPANALAGGFTGFPILSISDDGKSTYETRFTNIKFGEAKADRSILDTTGVPIQELGF</sequence>
<evidence type="ECO:0000256" key="1">
    <source>
        <dbReference type="SAM" id="MobiDB-lite"/>
    </source>
</evidence>
<keyword evidence="5" id="KW-1185">Reference proteome</keyword>